<name>A0ABR1VZI6_9PEZI</name>
<organism evidence="1 2">
    <name type="scientific">Apiospora phragmitis</name>
    <dbReference type="NCBI Taxonomy" id="2905665"/>
    <lineage>
        <taxon>Eukaryota</taxon>
        <taxon>Fungi</taxon>
        <taxon>Dikarya</taxon>
        <taxon>Ascomycota</taxon>
        <taxon>Pezizomycotina</taxon>
        <taxon>Sordariomycetes</taxon>
        <taxon>Xylariomycetidae</taxon>
        <taxon>Amphisphaeriales</taxon>
        <taxon>Apiosporaceae</taxon>
        <taxon>Apiospora</taxon>
    </lineage>
</organism>
<protein>
    <submittedName>
        <fullName evidence="1">Uncharacterized protein</fullName>
    </submittedName>
</protein>
<evidence type="ECO:0000313" key="1">
    <source>
        <dbReference type="EMBL" id="KAK8076665.1"/>
    </source>
</evidence>
<evidence type="ECO:0000313" key="2">
    <source>
        <dbReference type="Proteomes" id="UP001480595"/>
    </source>
</evidence>
<dbReference type="EMBL" id="JAQQWL010000004">
    <property type="protein sequence ID" value="KAK8076665.1"/>
    <property type="molecule type" value="Genomic_DNA"/>
</dbReference>
<keyword evidence="2" id="KW-1185">Reference proteome</keyword>
<accession>A0ABR1VZI6</accession>
<sequence>MITLAYPGTACIKDWTTACTYDITMEDAGGSSQTTSRQEWCCAPGYSCTTRSAEDPSSTTFERQCYSYLNSQTEIWASWDPPATGSADGSEYYTYPTSITWQPPRASTRSTTSRCRWRSALGRARRERERERRGRRRRLLQGLRGLLLLLLDRRSLLWLGLRSRRIGLVFGGKVVSGGRERGLWEQGSQGY</sequence>
<proteinExistence type="predicted"/>
<dbReference type="RefSeq" id="XP_066719624.1">
    <property type="nucleotide sequence ID" value="XM_066855346.1"/>
</dbReference>
<dbReference type="Proteomes" id="UP001480595">
    <property type="component" value="Unassembled WGS sequence"/>
</dbReference>
<gene>
    <name evidence="1" type="ORF">PG994_003937</name>
</gene>
<reference evidence="1 2" key="1">
    <citation type="submission" date="2023-01" db="EMBL/GenBank/DDBJ databases">
        <title>Analysis of 21 Apiospora genomes using comparative genomics revels a genus with tremendous synthesis potential of carbohydrate active enzymes and secondary metabolites.</title>
        <authorList>
            <person name="Sorensen T."/>
        </authorList>
    </citation>
    <scope>NUCLEOTIDE SEQUENCE [LARGE SCALE GENOMIC DNA]</scope>
    <source>
        <strain evidence="1 2">CBS 135458</strain>
    </source>
</reference>
<comment type="caution">
    <text evidence="1">The sequence shown here is derived from an EMBL/GenBank/DDBJ whole genome shotgun (WGS) entry which is preliminary data.</text>
</comment>
<dbReference type="GeneID" id="92088409"/>